<feature type="compositionally biased region" description="Low complexity" evidence="2">
    <location>
        <begin position="334"/>
        <end position="345"/>
    </location>
</feature>
<proteinExistence type="predicted"/>
<dbReference type="AlphaFoldDB" id="A0A9X0CCY4"/>
<comment type="caution">
    <text evidence="3">The sequence shown here is derived from an EMBL/GenBank/DDBJ whole genome shotgun (WGS) entry which is preliminary data.</text>
</comment>
<feature type="coiled-coil region" evidence="1">
    <location>
        <begin position="124"/>
        <end position="165"/>
    </location>
</feature>
<evidence type="ECO:0000313" key="3">
    <source>
        <dbReference type="EMBL" id="KAJ7321803.1"/>
    </source>
</evidence>
<feature type="compositionally biased region" description="Polar residues" evidence="2">
    <location>
        <begin position="296"/>
        <end position="307"/>
    </location>
</feature>
<dbReference type="OrthoDB" id="6145717at2759"/>
<accession>A0A9X0CCY4</accession>
<gene>
    <name evidence="3" type="ORF">OS493_033656</name>
</gene>
<protein>
    <submittedName>
        <fullName evidence="3">Uncharacterized protein</fullName>
    </submittedName>
</protein>
<reference evidence="3" key="1">
    <citation type="submission" date="2023-01" db="EMBL/GenBank/DDBJ databases">
        <title>Genome assembly of the deep-sea coral Lophelia pertusa.</title>
        <authorList>
            <person name="Herrera S."/>
            <person name="Cordes E."/>
        </authorList>
    </citation>
    <scope>NUCLEOTIDE SEQUENCE</scope>
    <source>
        <strain evidence="3">USNM1676648</strain>
        <tissue evidence="3">Polyp</tissue>
    </source>
</reference>
<keyword evidence="4" id="KW-1185">Reference proteome</keyword>
<evidence type="ECO:0000313" key="4">
    <source>
        <dbReference type="Proteomes" id="UP001163046"/>
    </source>
</evidence>
<dbReference type="Proteomes" id="UP001163046">
    <property type="component" value="Unassembled WGS sequence"/>
</dbReference>
<feature type="region of interest" description="Disordered" evidence="2">
    <location>
        <begin position="333"/>
        <end position="371"/>
    </location>
</feature>
<feature type="region of interest" description="Disordered" evidence="2">
    <location>
        <begin position="261"/>
        <end position="312"/>
    </location>
</feature>
<evidence type="ECO:0000256" key="2">
    <source>
        <dbReference type="SAM" id="MobiDB-lite"/>
    </source>
</evidence>
<sequence>MTDEQSIKRKQLLITAVICLSCRKELIQSLKEAHKLLDRHVQSINKHCELEAVAHLELDEIKTECQTLNESLGKEQADKQRLEDTLKKTGFEKSSRRPAKRVRFVVGGAQFFGTTEQQLVRAKNMEQKTKMESMLKEVDELKRLLAQAEERIQSQKGTTEELNRTNSNEISSALNRIASSKKQLNFDLYWAANDVHSLSKNLQARQTRLAATEPEWNEADYFLADQCYYLRAAGPRVQMVTWKSHYVKKVNRFKNRKKEHVRTWTQRFKKKNTETAKPIDTATSKEVTNGDKESLSRNYGSGELSQESIDDQHLRGISTNAVAVTTALSMAALNNTSPPNIPSSSDDADESRNTAQSNEGKNRETTKDSKHLLKSNDRLPWVWKLQWWIRKVDLRRKRIKDLMTVL</sequence>
<evidence type="ECO:0000256" key="1">
    <source>
        <dbReference type="SAM" id="Coils"/>
    </source>
</evidence>
<organism evidence="3 4">
    <name type="scientific">Desmophyllum pertusum</name>
    <dbReference type="NCBI Taxonomy" id="174260"/>
    <lineage>
        <taxon>Eukaryota</taxon>
        <taxon>Metazoa</taxon>
        <taxon>Cnidaria</taxon>
        <taxon>Anthozoa</taxon>
        <taxon>Hexacorallia</taxon>
        <taxon>Scleractinia</taxon>
        <taxon>Caryophylliina</taxon>
        <taxon>Caryophylliidae</taxon>
        <taxon>Desmophyllum</taxon>
    </lineage>
</organism>
<name>A0A9X0CCY4_9CNID</name>
<feature type="coiled-coil region" evidence="1">
    <location>
        <begin position="58"/>
        <end position="85"/>
    </location>
</feature>
<keyword evidence="1" id="KW-0175">Coiled coil</keyword>
<feature type="compositionally biased region" description="Basic and acidic residues" evidence="2">
    <location>
        <begin position="360"/>
        <end position="371"/>
    </location>
</feature>
<dbReference type="EMBL" id="MU827822">
    <property type="protein sequence ID" value="KAJ7321803.1"/>
    <property type="molecule type" value="Genomic_DNA"/>
</dbReference>